<organism evidence="9 10">
    <name type="scientific">Mycena citricolor</name>
    <dbReference type="NCBI Taxonomy" id="2018698"/>
    <lineage>
        <taxon>Eukaryota</taxon>
        <taxon>Fungi</taxon>
        <taxon>Dikarya</taxon>
        <taxon>Basidiomycota</taxon>
        <taxon>Agaricomycotina</taxon>
        <taxon>Agaricomycetes</taxon>
        <taxon>Agaricomycetidae</taxon>
        <taxon>Agaricales</taxon>
        <taxon>Marasmiineae</taxon>
        <taxon>Mycenaceae</taxon>
        <taxon>Mycena</taxon>
    </lineage>
</organism>
<evidence type="ECO:0000313" key="10">
    <source>
        <dbReference type="Proteomes" id="UP001295794"/>
    </source>
</evidence>
<keyword evidence="2 7" id="KW-0812">Transmembrane</keyword>
<keyword evidence="3 7" id="KW-1133">Transmembrane helix</keyword>
<dbReference type="GO" id="GO:0005637">
    <property type="term" value="C:nuclear inner membrane"/>
    <property type="evidence" value="ECO:0007669"/>
    <property type="project" value="UniProtKB-SubCell"/>
</dbReference>
<feature type="region of interest" description="Disordered" evidence="6">
    <location>
        <begin position="366"/>
        <end position="391"/>
    </location>
</feature>
<reference evidence="9" key="1">
    <citation type="submission" date="2023-11" db="EMBL/GenBank/DDBJ databases">
        <authorList>
            <person name="De Vega J J."/>
            <person name="De Vega J J."/>
        </authorList>
    </citation>
    <scope>NUCLEOTIDE SEQUENCE</scope>
</reference>
<evidence type="ECO:0000256" key="1">
    <source>
        <dbReference type="ARBA" id="ARBA00004473"/>
    </source>
</evidence>
<dbReference type="EMBL" id="CAVNYO010000062">
    <property type="protein sequence ID" value="CAK5264594.1"/>
    <property type="molecule type" value="Genomic_DNA"/>
</dbReference>
<dbReference type="Proteomes" id="UP001295794">
    <property type="component" value="Unassembled WGS sequence"/>
</dbReference>
<accession>A0AAD2JVP8</accession>
<dbReference type="SUPFAM" id="SSF48695">
    <property type="entry name" value="Multiheme cytochromes"/>
    <property type="match status" value="1"/>
</dbReference>
<evidence type="ECO:0000256" key="2">
    <source>
        <dbReference type="ARBA" id="ARBA00022692"/>
    </source>
</evidence>
<evidence type="ECO:0000256" key="6">
    <source>
        <dbReference type="SAM" id="MobiDB-lite"/>
    </source>
</evidence>
<feature type="transmembrane region" description="Helical" evidence="7">
    <location>
        <begin position="210"/>
        <end position="229"/>
    </location>
</feature>
<dbReference type="AlphaFoldDB" id="A0AAD2JVP8"/>
<sequence length="490" mass="55271">MLRRRSNIISCFFCHNTVSPADPQSFRCPHCHCLNRFVNGNVEEPAMHDEALNGRAFSKRASPTKNQLPTMYGSGIFCHDCQTNQMLVVNLLANYLPPQDEAREEGQPQTVDEYRESLYRRYPQVCESCRPAMEEEVNRKNNMARSKALGGLLKQTKGKTKQRQVSLTAQDNVTNELLFWRVRGGLWITTVLGSAFGQNQLLRLSFLAKGLPFLALLSILWVAWDPTYSTYRAARIQGRDVRILGKQKHIMVQMMAWSLRLVTSLCLALASLGHYDPLDLSHFPSHRSHVYFVIMSAVEFTALIVPFLVLEVQRPPAIRLIDTSSHKIFPSSRSQTPVEEPDLFAGLSLSAKPVSTPLVFGQTSMQSSIPARGQGPDTGDSMDVDWSASDSKPRGSDAVWLRPQRFFAPEAPTGLEAMFERTKILDDVTMTDVSREKPVPPRKMWAVWIWALLIPVVAIAYTLWITFWMTPPSGVPPTFEPDYWAVPEAM</sequence>
<protein>
    <recommendedName>
        <fullName evidence="8">Ima1 N-terminal domain-containing protein</fullName>
    </recommendedName>
</protein>
<dbReference type="InterPro" id="IPR018617">
    <property type="entry name" value="Ima1_N"/>
</dbReference>
<keyword evidence="4 7" id="KW-0472">Membrane</keyword>
<dbReference type="GO" id="GO:0071765">
    <property type="term" value="P:nuclear inner membrane organization"/>
    <property type="evidence" value="ECO:0007669"/>
    <property type="project" value="InterPro"/>
</dbReference>
<dbReference type="PANTHER" id="PTHR28538">
    <property type="entry name" value="INTEGRAL INNER NUCLEAR MEMBRANE PROTEIN IMA1"/>
    <property type="match status" value="1"/>
</dbReference>
<dbReference type="GO" id="GO:0034992">
    <property type="term" value="C:microtubule organizing center attachment site"/>
    <property type="evidence" value="ECO:0007669"/>
    <property type="project" value="TreeGrafter"/>
</dbReference>
<dbReference type="GO" id="GO:0044732">
    <property type="term" value="C:mitotic spindle pole body"/>
    <property type="evidence" value="ECO:0007669"/>
    <property type="project" value="TreeGrafter"/>
</dbReference>
<gene>
    <name evidence="9" type="ORF">MYCIT1_LOCUS4885</name>
</gene>
<keyword evidence="10" id="KW-1185">Reference proteome</keyword>
<feature type="domain" description="Ima1 N-terminal" evidence="8">
    <location>
        <begin position="9"/>
        <end position="132"/>
    </location>
</feature>
<dbReference type="GO" id="GO:0034506">
    <property type="term" value="C:chromosome, centromeric core domain"/>
    <property type="evidence" value="ECO:0007669"/>
    <property type="project" value="TreeGrafter"/>
</dbReference>
<keyword evidence="5" id="KW-0539">Nucleus</keyword>
<evidence type="ECO:0000259" key="8">
    <source>
        <dbReference type="Pfam" id="PF09779"/>
    </source>
</evidence>
<name>A0AAD2JVP8_9AGAR</name>
<evidence type="ECO:0000313" key="9">
    <source>
        <dbReference type="EMBL" id="CAK5264594.1"/>
    </source>
</evidence>
<feature type="transmembrane region" description="Helical" evidence="7">
    <location>
        <begin position="250"/>
        <end position="270"/>
    </location>
</feature>
<dbReference type="Pfam" id="PF09779">
    <property type="entry name" value="Ima1_N"/>
    <property type="match status" value="1"/>
</dbReference>
<dbReference type="PANTHER" id="PTHR28538:SF1">
    <property type="entry name" value="INTEGRAL INNER NUCLEAR MEMBRANE PROTEIN IMA1"/>
    <property type="match status" value="1"/>
</dbReference>
<dbReference type="InterPro" id="IPR036280">
    <property type="entry name" value="Multihaem_cyt_sf"/>
</dbReference>
<comment type="subcellular location">
    <subcellularLocation>
        <location evidence="1">Nucleus inner membrane</location>
        <topology evidence="1">Multi-pass membrane protein</topology>
    </subcellularLocation>
</comment>
<dbReference type="InterPro" id="IPR042321">
    <property type="entry name" value="Ima1"/>
</dbReference>
<evidence type="ECO:0000256" key="5">
    <source>
        <dbReference type="ARBA" id="ARBA00023242"/>
    </source>
</evidence>
<proteinExistence type="predicted"/>
<evidence type="ECO:0000256" key="3">
    <source>
        <dbReference type="ARBA" id="ARBA00022989"/>
    </source>
</evidence>
<feature type="transmembrane region" description="Helical" evidence="7">
    <location>
        <begin position="290"/>
        <end position="310"/>
    </location>
</feature>
<feature type="transmembrane region" description="Helical" evidence="7">
    <location>
        <begin position="445"/>
        <end position="469"/>
    </location>
</feature>
<evidence type="ECO:0000256" key="7">
    <source>
        <dbReference type="SAM" id="Phobius"/>
    </source>
</evidence>
<comment type="caution">
    <text evidence="9">The sequence shown here is derived from an EMBL/GenBank/DDBJ whole genome shotgun (WGS) entry which is preliminary data.</text>
</comment>
<evidence type="ECO:0000256" key="4">
    <source>
        <dbReference type="ARBA" id="ARBA00023136"/>
    </source>
</evidence>